<dbReference type="Pfam" id="PF13439">
    <property type="entry name" value="Glyco_transf_4"/>
    <property type="match status" value="1"/>
</dbReference>
<feature type="domain" description="Glycosyltransferase subfamily 4-like N-terminal" evidence="2">
    <location>
        <begin position="15"/>
        <end position="182"/>
    </location>
</feature>
<dbReference type="PANTHER" id="PTHR45947:SF3">
    <property type="entry name" value="SULFOQUINOVOSYL TRANSFERASE SQD2"/>
    <property type="match status" value="1"/>
</dbReference>
<keyword evidence="4" id="KW-1185">Reference proteome</keyword>
<sequence length="383" mass="41491">MRIGFVTTTYLPSRNGVATSTALFAQGLRSLGHEVSIYAPNHPTRPPAEDGVYRLPSTMMGTPADYPVLLWPNPPAVAGLPLRGTDIFHTMHPFLPGILARFWARRFQTPVVFTAHTQYEQYLHYAPLVPRRVSRSLTRAHVAAFARSVDQVLVPGRAMAEMLGDYGYGGSVALMPNPVNLEAFQAADTPEIRRAVRERYGVPDEAPLVISLGRLAAEKNLDVMLRAFDEARQRRPDLRLLVVGDGPVKSALEARRPQGAVFTGALPYAEVPQLLAAADVFITASTSEVLPMSMIEALAAGTPLVAARSPAAEDLIHTSALLGENGLIREAHAGALAEGLLSALDPASLPRRRAAARASAQQYDLRVRAKALLDVYESLLSKR</sequence>
<dbReference type="OrthoDB" id="9802525at2"/>
<dbReference type="AlphaFoldDB" id="A0A553V209"/>
<dbReference type="EMBL" id="VKDB01000005">
    <property type="protein sequence ID" value="TSA86414.1"/>
    <property type="molecule type" value="Genomic_DNA"/>
</dbReference>
<keyword evidence="3" id="KW-0808">Transferase</keyword>
<dbReference type="InterPro" id="IPR028098">
    <property type="entry name" value="Glyco_trans_4-like_N"/>
</dbReference>
<evidence type="ECO:0000259" key="1">
    <source>
        <dbReference type="Pfam" id="PF00534"/>
    </source>
</evidence>
<feature type="domain" description="Glycosyl transferase family 1" evidence="1">
    <location>
        <begin position="195"/>
        <end position="352"/>
    </location>
</feature>
<comment type="caution">
    <text evidence="3">The sequence shown here is derived from an EMBL/GenBank/DDBJ whole genome shotgun (WGS) entry which is preliminary data.</text>
</comment>
<gene>
    <name evidence="3" type="ORF">FNU79_07095</name>
</gene>
<dbReference type="PANTHER" id="PTHR45947">
    <property type="entry name" value="SULFOQUINOVOSYL TRANSFERASE SQD2"/>
    <property type="match status" value="1"/>
</dbReference>
<protein>
    <submittedName>
        <fullName evidence="3">Glycosyltransferase family 4 protein</fullName>
    </submittedName>
</protein>
<dbReference type="Gene3D" id="3.40.50.2000">
    <property type="entry name" value="Glycogen Phosphorylase B"/>
    <property type="match status" value="2"/>
</dbReference>
<evidence type="ECO:0000259" key="2">
    <source>
        <dbReference type="Pfam" id="PF13439"/>
    </source>
</evidence>
<name>A0A553V209_9DEIO</name>
<dbReference type="Pfam" id="PF00534">
    <property type="entry name" value="Glycos_transf_1"/>
    <property type="match status" value="1"/>
</dbReference>
<evidence type="ECO:0000313" key="4">
    <source>
        <dbReference type="Proteomes" id="UP000316092"/>
    </source>
</evidence>
<dbReference type="GO" id="GO:0016757">
    <property type="term" value="F:glycosyltransferase activity"/>
    <property type="evidence" value="ECO:0007669"/>
    <property type="project" value="InterPro"/>
</dbReference>
<evidence type="ECO:0000313" key="3">
    <source>
        <dbReference type="EMBL" id="TSA86414.1"/>
    </source>
</evidence>
<reference evidence="3 4" key="1">
    <citation type="submission" date="2019-07" db="EMBL/GenBank/DDBJ databases">
        <title>Deinococcus detaillus sp. nov., isolated from humus soil in Antarctica.</title>
        <authorList>
            <person name="Zhang K."/>
        </authorList>
    </citation>
    <scope>NUCLEOTIDE SEQUENCE [LARGE SCALE GENOMIC DNA]</scope>
    <source>
        <strain evidence="3 4">H1</strain>
    </source>
</reference>
<dbReference type="Proteomes" id="UP000316092">
    <property type="component" value="Unassembled WGS sequence"/>
</dbReference>
<organism evidence="3 4">
    <name type="scientific">Deinococcus detaillensis</name>
    <dbReference type="NCBI Taxonomy" id="2592048"/>
    <lineage>
        <taxon>Bacteria</taxon>
        <taxon>Thermotogati</taxon>
        <taxon>Deinococcota</taxon>
        <taxon>Deinococci</taxon>
        <taxon>Deinococcales</taxon>
        <taxon>Deinococcaceae</taxon>
        <taxon>Deinococcus</taxon>
    </lineage>
</organism>
<proteinExistence type="predicted"/>
<accession>A0A553V209</accession>
<dbReference type="InterPro" id="IPR050194">
    <property type="entry name" value="Glycosyltransferase_grp1"/>
</dbReference>
<dbReference type="RefSeq" id="WP_143720180.1">
    <property type="nucleotide sequence ID" value="NZ_VKDB01000005.1"/>
</dbReference>
<dbReference type="InterPro" id="IPR001296">
    <property type="entry name" value="Glyco_trans_1"/>
</dbReference>
<dbReference type="SUPFAM" id="SSF53756">
    <property type="entry name" value="UDP-Glycosyltransferase/glycogen phosphorylase"/>
    <property type="match status" value="1"/>
</dbReference>